<dbReference type="EMBL" id="SHOA02000001">
    <property type="protein sequence ID" value="TDH70782.1"/>
    <property type="molecule type" value="Genomic_DNA"/>
</dbReference>
<dbReference type="AlphaFoldDB" id="A0A976FPV1"/>
<reference evidence="3 4" key="1">
    <citation type="journal article" date="2021" name="Genome Biol.">
        <title>AFLAP: assembly-free linkage analysis pipeline using k-mers from genome sequencing data.</title>
        <authorList>
            <person name="Fletcher K."/>
            <person name="Zhang L."/>
            <person name="Gil J."/>
            <person name="Han R."/>
            <person name="Cavanaugh K."/>
            <person name="Michelmore R."/>
        </authorList>
    </citation>
    <scope>NUCLEOTIDE SEQUENCE [LARGE SCALE GENOMIC DNA]</scope>
    <source>
        <strain evidence="3 4">SF5</strain>
    </source>
</reference>
<accession>A0A976FPV1</accession>
<evidence type="ECO:0000313" key="3">
    <source>
        <dbReference type="EMBL" id="TDH70782.1"/>
    </source>
</evidence>
<feature type="region of interest" description="Disordered" evidence="1">
    <location>
        <begin position="438"/>
        <end position="488"/>
    </location>
</feature>
<sequence length="488" mass="53453">MLIGHSVQTFVSTSARSRPRCSPINLEFPSSPAIPASASNLVFLANMRLSQVFRASLLAAAAISAISLPGTSALDISAEPNVAHLEASNNEMLTEARRMSTPSTEDDDVEPVKKSPKKKKKKVAKKASEDDATQEETQPVAPKKKKKAKHAATSAVADDDAAEAPAKHKKAKKAKKNVKKKKSHNATKKAAATTTDTEDEASETEAATGSGVKDKKVKGNKNEGVIDHSSEGSAEIDKIDLRNEDGWVSVYDDPPLLVIKASLYAFISYNDTEVCDTFNMTMNAVEQKAEENGRFSYHVVAYINCTKNGEDETQGRFLLNFIPEGKRLLLTECGHREEGEIVNWLRIQDEVPECMTPSQRKKFLAQPMKHIHATNGVDAEAVNTDFLSRLEDFDKEEVAIVGFSTILLIAIITALVFFVLRKRKVQKDLERTIAGAKAEHAVEDDDLQTEPEEKATKERKGLMDSAKAKSDDPDMEEGSFVNSPAVRV</sequence>
<organism evidence="3 4">
    <name type="scientific">Bremia lactucae</name>
    <name type="common">Lettuce downy mildew</name>
    <dbReference type="NCBI Taxonomy" id="4779"/>
    <lineage>
        <taxon>Eukaryota</taxon>
        <taxon>Sar</taxon>
        <taxon>Stramenopiles</taxon>
        <taxon>Oomycota</taxon>
        <taxon>Peronosporomycetes</taxon>
        <taxon>Peronosporales</taxon>
        <taxon>Peronosporaceae</taxon>
        <taxon>Bremia</taxon>
    </lineage>
</organism>
<evidence type="ECO:0008006" key="5">
    <source>
        <dbReference type="Google" id="ProtNLM"/>
    </source>
</evidence>
<keyword evidence="2" id="KW-0472">Membrane</keyword>
<name>A0A976FPV1_BRELC</name>
<keyword evidence="2" id="KW-0812">Transmembrane</keyword>
<evidence type="ECO:0000256" key="1">
    <source>
        <dbReference type="SAM" id="MobiDB-lite"/>
    </source>
</evidence>
<dbReference type="GeneID" id="94344975"/>
<keyword evidence="4" id="KW-1185">Reference proteome</keyword>
<proteinExistence type="predicted"/>
<feature type="region of interest" description="Disordered" evidence="1">
    <location>
        <begin position="87"/>
        <end position="228"/>
    </location>
</feature>
<feature type="transmembrane region" description="Helical" evidence="2">
    <location>
        <begin position="398"/>
        <end position="420"/>
    </location>
</feature>
<protein>
    <recommendedName>
        <fullName evidence="5">Transmembrane protein</fullName>
    </recommendedName>
</protein>
<evidence type="ECO:0000256" key="2">
    <source>
        <dbReference type="SAM" id="Phobius"/>
    </source>
</evidence>
<evidence type="ECO:0000313" key="4">
    <source>
        <dbReference type="Proteomes" id="UP000294530"/>
    </source>
</evidence>
<dbReference type="RefSeq" id="XP_067820281.1">
    <property type="nucleotide sequence ID" value="XM_067959304.1"/>
</dbReference>
<feature type="compositionally biased region" description="Basic residues" evidence="1">
    <location>
        <begin position="167"/>
        <end position="187"/>
    </location>
</feature>
<comment type="caution">
    <text evidence="3">The sequence shown here is derived from an EMBL/GenBank/DDBJ whole genome shotgun (WGS) entry which is preliminary data.</text>
</comment>
<feature type="compositionally biased region" description="Basic residues" evidence="1">
    <location>
        <begin position="114"/>
        <end position="125"/>
    </location>
</feature>
<dbReference type="Proteomes" id="UP000294530">
    <property type="component" value="Unassembled WGS sequence"/>
</dbReference>
<gene>
    <name evidence="3" type="ORF">CCR75_001200</name>
</gene>
<feature type="compositionally biased region" description="Basic and acidic residues" evidence="1">
    <location>
        <begin position="451"/>
        <end position="472"/>
    </location>
</feature>
<dbReference type="OrthoDB" id="77465at2759"/>
<dbReference type="KEGG" id="blac:94344975"/>
<keyword evidence="2" id="KW-1133">Transmembrane helix</keyword>